<evidence type="ECO:0000313" key="1">
    <source>
        <dbReference type="EMBL" id="ACZ43316.1"/>
    </source>
</evidence>
<dbReference type="Proteomes" id="UP000000323">
    <property type="component" value="Chromosome 2"/>
</dbReference>
<protein>
    <recommendedName>
        <fullName evidence="3">Response regulator receiver protein</fullName>
    </recommendedName>
</protein>
<evidence type="ECO:0000313" key="2">
    <source>
        <dbReference type="Proteomes" id="UP000000323"/>
    </source>
</evidence>
<accession>D1CHU5</accession>
<keyword evidence="2" id="KW-1185">Reference proteome</keyword>
<sequence length="126" mass="14074">MQGFEFSADAAMNLVVDEPRCYALDVVERVLTKRPYVVVVTGNPCPEHAEDLWDLGSHALLVEVMPQEQRLGEMLRQVVIGVYGGMRYLHISTARTHLSRKHQQILRHVAMGQGNGPARVHTSTAN</sequence>
<proteinExistence type="predicted"/>
<evidence type="ECO:0008006" key="3">
    <source>
        <dbReference type="Google" id="ProtNLM"/>
    </source>
</evidence>
<dbReference type="EMBL" id="CP001826">
    <property type="protein sequence ID" value="ACZ43316.1"/>
    <property type="molecule type" value="Genomic_DNA"/>
</dbReference>
<gene>
    <name evidence="1" type="ordered locus">Tter_2421</name>
</gene>
<dbReference type="KEGG" id="ttr:Tter_2421"/>
<dbReference type="AlphaFoldDB" id="D1CHU5"/>
<organism evidence="1 2">
    <name type="scientific">Thermobaculum terrenum (strain ATCC BAA-798 / CCMEE 7001 / YNP1)</name>
    <dbReference type="NCBI Taxonomy" id="525904"/>
    <lineage>
        <taxon>Bacteria</taxon>
        <taxon>Bacillati</taxon>
        <taxon>Chloroflexota</taxon>
        <taxon>Chloroflexia</taxon>
        <taxon>Candidatus Thermobaculales</taxon>
        <taxon>Candidatus Thermobaculaceae</taxon>
        <taxon>Thermobaculum</taxon>
    </lineage>
</organism>
<name>D1CHU5_THET1</name>
<reference evidence="2" key="1">
    <citation type="journal article" date="2010" name="Stand. Genomic Sci.">
        <title>Complete genome sequence of 'Thermobaculum terrenum' type strain (YNP1).</title>
        <authorList>
            <person name="Kiss H."/>
            <person name="Cleland D."/>
            <person name="Lapidus A."/>
            <person name="Lucas S."/>
            <person name="Glavina Del Rio T."/>
            <person name="Nolan M."/>
            <person name="Tice H."/>
            <person name="Han C."/>
            <person name="Goodwin L."/>
            <person name="Pitluck S."/>
            <person name="Liolios K."/>
            <person name="Ivanova N."/>
            <person name="Mavromatis K."/>
            <person name="Ovchinnikova G."/>
            <person name="Pati A."/>
            <person name="Chen A."/>
            <person name="Palaniappan K."/>
            <person name="Land M."/>
            <person name="Hauser L."/>
            <person name="Chang Y."/>
            <person name="Jeffries C."/>
            <person name="Lu M."/>
            <person name="Brettin T."/>
            <person name="Detter J."/>
            <person name="Goker M."/>
            <person name="Tindall B."/>
            <person name="Beck B."/>
            <person name="McDermott T."/>
            <person name="Woyke T."/>
            <person name="Bristow J."/>
            <person name="Eisen J."/>
            <person name="Markowitz V."/>
            <person name="Hugenholtz P."/>
            <person name="Kyrpides N."/>
            <person name="Klenk H."/>
            <person name="Cheng J."/>
        </authorList>
    </citation>
    <scope>NUCLEOTIDE SEQUENCE [LARGE SCALE GENOMIC DNA]</scope>
    <source>
        <strain evidence="2">ATCC BAA-798 / YNP1</strain>
    </source>
</reference>
<dbReference type="HOGENOM" id="CLU_1980569_0_0_0"/>
<dbReference type="STRING" id="525904.Tter_2421"/>